<name>A0AAX7VEK7_ASTCA</name>
<feature type="domain" description="Methyl-CpG-binding" evidence="3">
    <location>
        <begin position="76"/>
        <end position="139"/>
    </location>
</feature>
<dbReference type="InterPro" id="IPR025884">
    <property type="entry name" value="MeCpG-bd_2/3_C_dom"/>
</dbReference>
<sequence>RNVRDVAPLVFHQHAARLGGPRRDLPSDRLIRQEPEPWDRYTRYDGEKEDGLSRSAARLEERRSDQEVRAERRKERRLLLQGGKPDLNTALPIRQTASIFKQPVTKVTSHPGNKVKTDLQRAIEQPKQLFWEKRLKGLRSSDVTEQVLRTMDLPKGLQSVGPDASDDTLLSAIASALHMSSAPITGQTSVAAEKNPAIWLNTSQPLCKAFTVTDEHIREQEMKVYQARRSLEKALMADSLARAAENTRELLEGKKA</sequence>
<dbReference type="GO" id="GO:0000122">
    <property type="term" value="P:negative regulation of transcription by RNA polymerase II"/>
    <property type="evidence" value="ECO:0007669"/>
    <property type="project" value="TreeGrafter"/>
</dbReference>
<dbReference type="Proteomes" id="UP000265100">
    <property type="component" value="Chromosome 7"/>
</dbReference>
<dbReference type="GeneTree" id="ENSGT00950000183005"/>
<dbReference type="PANTHER" id="PTHR12396">
    <property type="entry name" value="METHYL-CPG BINDING PROTEIN, MBD"/>
    <property type="match status" value="1"/>
</dbReference>
<dbReference type="PANTHER" id="PTHR12396:SF5">
    <property type="entry name" value="METHYL-CPG-BINDING DOMAIN PROTEIN 2"/>
    <property type="match status" value="1"/>
</dbReference>
<reference evidence="4" key="3">
    <citation type="submission" date="2025-09" db="UniProtKB">
        <authorList>
            <consortium name="Ensembl"/>
        </authorList>
    </citation>
    <scope>IDENTIFICATION</scope>
</reference>
<dbReference type="GO" id="GO:0008327">
    <property type="term" value="F:methyl-CpG binding"/>
    <property type="evidence" value="ECO:0007669"/>
    <property type="project" value="TreeGrafter"/>
</dbReference>
<reference evidence="4" key="1">
    <citation type="submission" date="2018-05" db="EMBL/GenBank/DDBJ databases">
        <authorList>
            <person name="Datahose"/>
        </authorList>
    </citation>
    <scope>NUCLEOTIDE SEQUENCE</scope>
</reference>
<evidence type="ECO:0000259" key="2">
    <source>
        <dbReference type="Pfam" id="PF14048"/>
    </source>
</evidence>
<gene>
    <name evidence="4" type="primary">MBD2</name>
</gene>
<dbReference type="GO" id="GO:0006346">
    <property type="term" value="P:DNA methylation-dependent constitutive heterochromatin formation"/>
    <property type="evidence" value="ECO:0007669"/>
    <property type="project" value="TreeGrafter"/>
</dbReference>
<organism evidence="4 5">
    <name type="scientific">Astatotilapia calliptera</name>
    <name type="common">Eastern happy</name>
    <name type="synonym">Chromis callipterus</name>
    <dbReference type="NCBI Taxonomy" id="8154"/>
    <lineage>
        <taxon>Eukaryota</taxon>
        <taxon>Metazoa</taxon>
        <taxon>Chordata</taxon>
        <taxon>Craniata</taxon>
        <taxon>Vertebrata</taxon>
        <taxon>Euteleostomi</taxon>
        <taxon>Actinopterygii</taxon>
        <taxon>Neopterygii</taxon>
        <taxon>Teleostei</taxon>
        <taxon>Neoteleostei</taxon>
        <taxon>Acanthomorphata</taxon>
        <taxon>Ovalentaria</taxon>
        <taxon>Cichlomorphae</taxon>
        <taxon>Cichliformes</taxon>
        <taxon>Cichlidae</taxon>
        <taxon>African cichlids</taxon>
        <taxon>Pseudocrenilabrinae</taxon>
        <taxon>Haplochromini</taxon>
        <taxon>Astatotilapia</taxon>
    </lineage>
</organism>
<protein>
    <recommendedName>
        <fullName evidence="6">Methyl-CpG binding domain protein 2</fullName>
    </recommendedName>
</protein>
<dbReference type="Ensembl" id="ENSACLT00000075042.1">
    <property type="protein sequence ID" value="ENSACLP00000080105.1"/>
    <property type="gene ID" value="ENSACLG00000004512.2"/>
</dbReference>
<evidence type="ECO:0000259" key="3">
    <source>
        <dbReference type="Pfam" id="PF16564"/>
    </source>
</evidence>
<reference evidence="4" key="2">
    <citation type="submission" date="2025-08" db="UniProtKB">
        <authorList>
            <consortium name="Ensembl"/>
        </authorList>
    </citation>
    <scope>IDENTIFICATION</scope>
</reference>
<accession>A0AAX7VEK7</accession>
<proteinExistence type="predicted"/>
<dbReference type="Pfam" id="PF14048">
    <property type="entry name" value="MBD_C"/>
    <property type="match status" value="1"/>
</dbReference>
<dbReference type="AlphaFoldDB" id="A0AAX7VEK7"/>
<dbReference type="InterPro" id="IPR032343">
    <property type="entry name" value="MBD2/MBD3_p55-bd"/>
</dbReference>
<dbReference type="Pfam" id="PF16564">
    <property type="entry name" value="MBDa"/>
    <property type="match status" value="1"/>
</dbReference>
<feature type="domain" description="Methyl-CpG binding protein 2/3 C-terminal" evidence="2">
    <location>
        <begin position="145"/>
        <end position="235"/>
    </location>
</feature>
<evidence type="ECO:0008006" key="6">
    <source>
        <dbReference type="Google" id="ProtNLM"/>
    </source>
</evidence>
<evidence type="ECO:0000256" key="1">
    <source>
        <dbReference type="SAM" id="MobiDB-lite"/>
    </source>
</evidence>
<evidence type="ECO:0000313" key="4">
    <source>
        <dbReference type="Ensembl" id="ENSACLP00000080105.1"/>
    </source>
</evidence>
<feature type="region of interest" description="Disordered" evidence="1">
    <location>
        <begin position="41"/>
        <end position="70"/>
    </location>
</feature>
<evidence type="ECO:0000313" key="5">
    <source>
        <dbReference type="Proteomes" id="UP000265100"/>
    </source>
</evidence>
<keyword evidence="5" id="KW-1185">Reference proteome</keyword>
<dbReference type="GO" id="GO:0005634">
    <property type="term" value="C:nucleus"/>
    <property type="evidence" value="ECO:0007669"/>
    <property type="project" value="UniProtKB-ARBA"/>
</dbReference>